<gene>
    <name evidence="3" type="ORF">RDB_LOCUS68823</name>
</gene>
<feature type="signal peptide" evidence="2">
    <location>
        <begin position="1"/>
        <end position="20"/>
    </location>
</feature>
<evidence type="ECO:0000313" key="4">
    <source>
        <dbReference type="Proteomes" id="UP000663853"/>
    </source>
</evidence>
<feature type="chain" id="PRO_5034469826" description="Extracellular membrane protein CFEM domain-containing protein" evidence="2">
    <location>
        <begin position="21"/>
        <end position="136"/>
    </location>
</feature>
<protein>
    <recommendedName>
        <fullName evidence="5">Extracellular membrane protein CFEM domain-containing protein</fullName>
    </recommendedName>
</protein>
<reference evidence="3" key="1">
    <citation type="submission" date="2021-01" db="EMBL/GenBank/DDBJ databases">
        <authorList>
            <person name="Kaushik A."/>
        </authorList>
    </citation>
    <scope>NUCLEOTIDE SEQUENCE</scope>
    <source>
        <strain evidence="3">AG6-10EEA</strain>
    </source>
</reference>
<keyword evidence="2" id="KW-0732">Signal</keyword>
<dbReference type="Proteomes" id="UP000663853">
    <property type="component" value="Unassembled WGS sequence"/>
</dbReference>
<dbReference type="EMBL" id="CAJMXA010001599">
    <property type="protein sequence ID" value="CAE6466027.1"/>
    <property type="molecule type" value="Genomic_DNA"/>
</dbReference>
<feature type="region of interest" description="Disordered" evidence="1">
    <location>
        <begin position="112"/>
        <end position="136"/>
    </location>
</feature>
<name>A0A8H3BVD5_9AGAM</name>
<sequence length="136" mass="13757">MRPFTIISTLIVVAISGVTATPIVAVATLFARQTSTVPDIPDECQAQCATAQNIPACGDELSCLCSNEMGQGVVDCGNCGINYSQGDPNINAQFEAGIKAYTDSCEQAGHPVGTLSDTINPGSGSGGSGNNPTTSS</sequence>
<evidence type="ECO:0008006" key="5">
    <source>
        <dbReference type="Google" id="ProtNLM"/>
    </source>
</evidence>
<comment type="caution">
    <text evidence="3">The sequence shown here is derived from an EMBL/GenBank/DDBJ whole genome shotgun (WGS) entry which is preliminary data.</text>
</comment>
<accession>A0A8H3BVD5</accession>
<dbReference type="AlphaFoldDB" id="A0A8H3BVD5"/>
<evidence type="ECO:0000313" key="3">
    <source>
        <dbReference type="EMBL" id="CAE6466027.1"/>
    </source>
</evidence>
<evidence type="ECO:0000256" key="1">
    <source>
        <dbReference type="SAM" id="MobiDB-lite"/>
    </source>
</evidence>
<evidence type="ECO:0000256" key="2">
    <source>
        <dbReference type="SAM" id="SignalP"/>
    </source>
</evidence>
<organism evidence="3 4">
    <name type="scientific">Rhizoctonia solani</name>
    <dbReference type="NCBI Taxonomy" id="456999"/>
    <lineage>
        <taxon>Eukaryota</taxon>
        <taxon>Fungi</taxon>
        <taxon>Dikarya</taxon>
        <taxon>Basidiomycota</taxon>
        <taxon>Agaricomycotina</taxon>
        <taxon>Agaricomycetes</taxon>
        <taxon>Cantharellales</taxon>
        <taxon>Ceratobasidiaceae</taxon>
        <taxon>Rhizoctonia</taxon>
    </lineage>
</organism>
<proteinExistence type="predicted"/>